<feature type="binding site" evidence="9">
    <location>
        <position position="251"/>
    </location>
    <ligand>
        <name>K(+)</name>
        <dbReference type="ChEBI" id="CHEBI:29103"/>
    </ligand>
</feature>
<dbReference type="InterPro" id="IPR031168">
    <property type="entry name" value="G_TrmE"/>
</dbReference>
<comment type="subcellular location">
    <subcellularLocation>
        <location evidence="9">Cytoplasm</location>
    </subcellularLocation>
</comment>
<keyword evidence="3 9" id="KW-0479">Metal-binding</keyword>
<keyword evidence="4 9" id="KW-0547">Nucleotide-binding</keyword>
<keyword evidence="6 9" id="KW-0460">Magnesium</keyword>
<dbReference type="NCBIfam" id="NF003661">
    <property type="entry name" value="PRK05291.1-3"/>
    <property type="match status" value="1"/>
</dbReference>
<evidence type="ECO:0000256" key="7">
    <source>
        <dbReference type="ARBA" id="ARBA00022958"/>
    </source>
</evidence>
<dbReference type="InterPro" id="IPR004520">
    <property type="entry name" value="GTPase_MnmE"/>
</dbReference>
<evidence type="ECO:0000256" key="3">
    <source>
        <dbReference type="ARBA" id="ARBA00022723"/>
    </source>
</evidence>
<evidence type="ECO:0000256" key="5">
    <source>
        <dbReference type="ARBA" id="ARBA00022801"/>
    </source>
</evidence>
<dbReference type="Gene3D" id="3.30.1360.120">
    <property type="entry name" value="Probable tRNA modification gtpase trme, domain 1"/>
    <property type="match status" value="1"/>
</dbReference>
<evidence type="ECO:0000256" key="8">
    <source>
        <dbReference type="ARBA" id="ARBA00023134"/>
    </source>
</evidence>
<dbReference type="GO" id="GO:0042802">
    <property type="term" value="F:identical protein binding"/>
    <property type="evidence" value="ECO:0007669"/>
    <property type="project" value="UniProtKB-ARBA"/>
</dbReference>
<dbReference type="InterPro" id="IPR027266">
    <property type="entry name" value="TrmE/GcvT-like"/>
</dbReference>
<comment type="caution">
    <text evidence="14">The sequence shown here is derived from an EMBL/GenBank/DDBJ whole genome shotgun (WGS) entry which is preliminary data.</text>
</comment>
<dbReference type="EC" id="3.6.-.-" evidence="9"/>
<name>A0A1G1L381_9BACT</name>
<evidence type="ECO:0000256" key="1">
    <source>
        <dbReference type="ARBA" id="ARBA00011043"/>
    </source>
</evidence>
<proteinExistence type="inferred from homology"/>
<comment type="cofactor">
    <cofactor evidence="9">
        <name>K(+)</name>
        <dbReference type="ChEBI" id="CHEBI:29103"/>
    </cofactor>
    <text evidence="9">Binds 1 potassium ion per subunit.</text>
</comment>
<feature type="binding site" evidence="9">
    <location>
        <position position="236"/>
    </location>
    <ligand>
        <name>Mg(2+)</name>
        <dbReference type="ChEBI" id="CHEBI:18420"/>
    </ligand>
</feature>
<dbReference type="GO" id="GO:0030488">
    <property type="term" value="P:tRNA methylation"/>
    <property type="evidence" value="ECO:0007669"/>
    <property type="project" value="TreeGrafter"/>
</dbReference>
<dbReference type="NCBIfam" id="TIGR00231">
    <property type="entry name" value="small_GTP"/>
    <property type="match status" value="1"/>
</dbReference>
<dbReference type="PANTHER" id="PTHR42714">
    <property type="entry name" value="TRNA MODIFICATION GTPASE GTPBP3"/>
    <property type="match status" value="1"/>
</dbReference>
<dbReference type="HAMAP" id="MF_00379">
    <property type="entry name" value="GTPase_MnmE"/>
    <property type="match status" value="1"/>
</dbReference>
<evidence type="ECO:0000256" key="2">
    <source>
        <dbReference type="ARBA" id="ARBA00022694"/>
    </source>
</evidence>
<dbReference type="Pfam" id="PF01926">
    <property type="entry name" value="MMR_HSR1"/>
    <property type="match status" value="1"/>
</dbReference>
<dbReference type="GO" id="GO:0003924">
    <property type="term" value="F:GTPase activity"/>
    <property type="evidence" value="ECO:0007669"/>
    <property type="project" value="UniProtKB-UniRule"/>
</dbReference>
<feature type="binding site" evidence="9">
    <location>
        <position position="232"/>
    </location>
    <ligand>
        <name>K(+)</name>
        <dbReference type="ChEBI" id="CHEBI:29103"/>
    </ligand>
</feature>
<dbReference type="InterPro" id="IPR027368">
    <property type="entry name" value="MnmE_dom2"/>
</dbReference>
<evidence type="ECO:0000256" key="10">
    <source>
        <dbReference type="RuleBase" id="RU003313"/>
    </source>
</evidence>
<keyword evidence="2 9" id="KW-0819">tRNA processing</keyword>
<dbReference type="InterPro" id="IPR005225">
    <property type="entry name" value="Small_GTP-bd"/>
</dbReference>
<keyword evidence="5 9" id="KW-0378">Hydrolase</keyword>
<comment type="similarity">
    <text evidence="1 9 10">Belongs to the TRAFAC class TrmE-Era-EngA-EngB-Septin-like GTPase superfamily. TrmE GTPase family.</text>
</comment>
<dbReference type="InterPro" id="IPR018948">
    <property type="entry name" value="GTP-bd_TrmE_N"/>
</dbReference>
<feature type="binding site" evidence="9">
    <location>
        <begin position="232"/>
        <end position="237"/>
    </location>
    <ligand>
        <name>GTP</name>
        <dbReference type="ChEBI" id="CHEBI:37565"/>
    </ligand>
</feature>
<dbReference type="Proteomes" id="UP000178187">
    <property type="component" value="Unassembled WGS sequence"/>
</dbReference>
<protein>
    <recommendedName>
        <fullName evidence="9">tRNA modification GTPase MnmE</fullName>
        <ecNumber evidence="9">3.6.-.-</ecNumber>
    </recommendedName>
</protein>
<dbReference type="Gene3D" id="1.20.120.430">
    <property type="entry name" value="tRNA modification GTPase MnmE domain 2"/>
    <property type="match status" value="1"/>
</dbReference>
<feature type="binding site" evidence="9">
    <location>
        <position position="23"/>
    </location>
    <ligand>
        <name>(6S)-5-formyl-5,6,7,8-tetrahydrofolate</name>
        <dbReference type="ChEBI" id="CHEBI:57457"/>
    </ligand>
</feature>
<dbReference type="GO" id="GO:0002098">
    <property type="term" value="P:tRNA wobble uridine modification"/>
    <property type="evidence" value="ECO:0007669"/>
    <property type="project" value="TreeGrafter"/>
</dbReference>
<keyword evidence="8 9" id="KW-0342">GTP-binding</keyword>
<feature type="binding site" evidence="9">
    <location>
        <position position="253"/>
    </location>
    <ligand>
        <name>K(+)</name>
        <dbReference type="ChEBI" id="CHEBI:29103"/>
    </ligand>
</feature>
<evidence type="ECO:0000313" key="15">
    <source>
        <dbReference type="Proteomes" id="UP000178187"/>
    </source>
</evidence>
<dbReference type="AlphaFoldDB" id="A0A1G1L381"/>
<gene>
    <name evidence="9" type="primary">mnmE</name>
    <name evidence="9" type="synonym">trmE</name>
    <name evidence="14" type="ORF">A3G33_05665</name>
</gene>
<dbReference type="GO" id="GO:0046872">
    <property type="term" value="F:metal ion binding"/>
    <property type="evidence" value="ECO:0007669"/>
    <property type="project" value="UniProtKB-KW"/>
</dbReference>
<evidence type="ECO:0000259" key="13">
    <source>
        <dbReference type="Pfam" id="PF12631"/>
    </source>
</evidence>
<dbReference type="InterPro" id="IPR006073">
    <property type="entry name" value="GTP-bd"/>
</dbReference>
<reference evidence="14 15" key="1">
    <citation type="journal article" date="2016" name="Nat. Commun.">
        <title>Thousands of microbial genomes shed light on interconnected biogeochemical processes in an aquifer system.</title>
        <authorList>
            <person name="Anantharaman K."/>
            <person name="Brown C.T."/>
            <person name="Hug L.A."/>
            <person name="Sharon I."/>
            <person name="Castelle C.J."/>
            <person name="Probst A.J."/>
            <person name="Thomas B.C."/>
            <person name="Singh A."/>
            <person name="Wilkins M.J."/>
            <person name="Karaoz U."/>
            <person name="Brodie E.L."/>
            <person name="Williams K.H."/>
            <person name="Hubbard S.S."/>
            <person name="Banfield J.F."/>
        </authorList>
    </citation>
    <scope>NUCLEOTIDE SEQUENCE [LARGE SCALE GENOMIC DNA]</scope>
</reference>
<dbReference type="Pfam" id="PF10396">
    <property type="entry name" value="TrmE_N"/>
    <property type="match status" value="1"/>
</dbReference>
<organism evidence="14 15">
    <name type="scientific">Candidatus Danuiimicrobium aquiferis</name>
    <dbReference type="NCBI Taxonomy" id="1801832"/>
    <lineage>
        <taxon>Bacteria</taxon>
        <taxon>Pseudomonadati</taxon>
        <taxon>Candidatus Omnitrophota</taxon>
        <taxon>Candidatus Danuiimicrobium</taxon>
    </lineage>
</organism>
<dbReference type="InterPro" id="IPR025867">
    <property type="entry name" value="MnmE_helical"/>
</dbReference>
<comment type="caution">
    <text evidence="9">Lacks conserved residue(s) required for the propagation of feature annotation.</text>
</comment>
<evidence type="ECO:0000256" key="4">
    <source>
        <dbReference type="ARBA" id="ARBA00022741"/>
    </source>
</evidence>
<dbReference type="Gene3D" id="3.40.50.300">
    <property type="entry name" value="P-loop containing nucleotide triphosphate hydrolases"/>
    <property type="match status" value="1"/>
</dbReference>
<evidence type="ECO:0000259" key="11">
    <source>
        <dbReference type="Pfam" id="PF01926"/>
    </source>
</evidence>
<dbReference type="PANTHER" id="PTHR42714:SF2">
    <property type="entry name" value="TRNA MODIFICATION GTPASE GTPBP3, MITOCHONDRIAL"/>
    <property type="match status" value="1"/>
</dbReference>
<keyword evidence="9" id="KW-0963">Cytoplasm</keyword>
<dbReference type="InterPro" id="IPR027417">
    <property type="entry name" value="P-loop_NTPase"/>
</dbReference>
<feature type="domain" description="GTP-binding protein TrmE N-terminal" evidence="12">
    <location>
        <begin position="6"/>
        <end position="126"/>
    </location>
</feature>
<dbReference type="FunFam" id="3.30.1360.120:FF:000003">
    <property type="entry name" value="tRNA modification GTPase MnmE"/>
    <property type="match status" value="1"/>
</dbReference>
<dbReference type="NCBIfam" id="TIGR00450">
    <property type="entry name" value="mnmE_trmE_thdF"/>
    <property type="match status" value="1"/>
</dbReference>
<evidence type="ECO:0000256" key="9">
    <source>
        <dbReference type="HAMAP-Rule" id="MF_00379"/>
    </source>
</evidence>
<feature type="domain" description="MnmE helical" evidence="13">
    <location>
        <begin position="129"/>
        <end position="457"/>
    </location>
</feature>
<feature type="binding site" evidence="9">
    <location>
        <position position="256"/>
    </location>
    <ligand>
        <name>K(+)</name>
        <dbReference type="ChEBI" id="CHEBI:29103"/>
    </ligand>
</feature>
<keyword evidence="7 9" id="KW-0630">Potassium</keyword>
<accession>A0A1G1L381</accession>
<dbReference type="CDD" id="cd14858">
    <property type="entry name" value="TrmE_N"/>
    <property type="match status" value="1"/>
</dbReference>
<dbReference type="GO" id="GO:0005829">
    <property type="term" value="C:cytosol"/>
    <property type="evidence" value="ECO:0007669"/>
    <property type="project" value="TreeGrafter"/>
</dbReference>
<feature type="binding site" evidence="9">
    <location>
        <position position="126"/>
    </location>
    <ligand>
        <name>(6S)-5-formyl-5,6,7,8-tetrahydrofolate</name>
        <dbReference type="ChEBI" id="CHEBI:57457"/>
    </ligand>
</feature>
<feature type="binding site" evidence="9">
    <location>
        <begin position="251"/>
        <end position="257"/>
    </location>
    <ligand>
        <name>GTP</name>
        <dbReference type="ChEBI" id="CHEBI:37565"/>
    </ligand>
</feature>
<sequence>MHIDDTIVAIATASGEGAIGIVRLSGKDAVQIADRVFQAANRVKLGKADSHTVHHGFIHDEKGQQVDEVLATVFRSPRSYTGEDLVEIGAHGGMKILKNILSLFLRTGARQADPGEFTRRAFLNGRMDLAQAEAVLDLIRAKTDQSVTAAMSQLKGELSKRIQELKERLMLLYAHMEAYLDFPEDHLDVYSNEEFENRFKQVTENLRTLIHSYAKGEIVREGALVVIVGRPNVGKSSLMNALLERDRAIVSDIPGTTRDVLEESIEIGGFWIRLVDMAGLGRESDHPLDREAALRAEKYLEEGDLFLWMVDATANSFEEDLKIKKRLLEKPVISVANKTDLIPKTKWGELRQKTGENDFCFISATAREGLGRLEGQIEAYCLQQDKGTESILITRARHKQALEHSLEALLRSHAAFLQKESLEFVTVDLKAALDALKELVGEIYSEDLLDLIFQEFCVGK</sequence>
<dbReference type="SUPFAM" id="SSF116878">
    <property type="entry name" value="TrmE connector domain"/>
    <property type="match status" value="1"/>
</dbReference>
<evidence type="ECO:0000259" key="12">
    <source>
        <dbReference type="Pfam" id="PF10396"/>
    </source>
</evidence>
<dbReference type="SUPFAM" id="SSF52540">
    <property type="entry name" value="P-loop containing nucleoside triphosphate hydrolases"/>
    <property type="match status" value="1"/>
</dbReference>
<feature type="binding site" evidence="9">
    <location>
        <position position="460"/>
    </location>
    <ligand>
        <name>(6S)-5-formyl-5,6,7,8-tetrahydrofolate</name>
        <dbReference type="ChEBI" id="CHEBI:57457"/>
    </ligand>
</feature>
<comment type="subunit">
    <text evidence="9">Homodimer. Heterotetramer of two MnmE and two MnmG subunits.</text>
</comment>
<dbReference type="EMBL" id="MHFR01000003">
    <property type="protein sequence ID" value="OGW99588.1"/>
    <property type="molecule type" value="Genomic_DNA"/>
</dbReference>
<dbReference type="Pfam" id="PF12631">
    <property type="entry name" value="MnmE_helical"/>
    <property type="match status" value="1"/>
</dbReference>
<dbReference type="GO" id="GO:0005525">
    <property type="term" value="F:GTP binding"/>
    <property type="evidence" value="ECO:0007669"/>
    <property type="project" value="UniProtKB-UniRule"/>
</dbReference>
<dbReference type="CDD" id="cd04164">
    <property type="entry name" value="trmE"/>
    <property type="match status" value="1"/>
</dbReference>
<feature type="domain" description="G" evidence="11">
    <location>
        <begin position="225"/>
        <end position="338"/>
    </location>
</feature>
<evidence type="ECO:0000256" key="6">
    <source>
        <dbReference type="ARBA" id="ARBA00022842"/>
    </source>
</evidence>
<feature type="binding site" evidence="9">
    <location>
        <position position="87"/>
    </location>
    <ligand>
        <name>(6S)-5-formyl-5,6,7,8-tetrahydrofolate</name>
        <dbReference type="ChEBI" id="CHEBI:57457"/>
    </ligand>
</feature>
<feature type="binding site" evidence="9">
    <location>
        <position position="257"/>
    </location>
    <ligand>
        <name>Mg(2+)</name>
        <dbReference type="ChEBI" id="CHEBI:18420"/>
    </ligand>
</feature>
<evidence type="ECO:0000313" key="14">
    <source>
        <dbReference type="EMBL" id="OGW99588.1"/>
    </source>
</evidence>
<comment type="function">
    <text evidence="9">Exhibits a very high intrinsic GTPase hydrolysis rate. Involved in the addition of a carboxymethylaminomethyl (cmnm) group at the wobble position (U34) of certain tRNAs, forming tRNA-cmnm(5)s(2)U34.</text>
</comment>